<proteinExistence type="inferred from homology"/>
<feature type="compositionally biased region" description="Acidic residues" evidence="10">
    <location>
        <begin position="117"/>
        <end position="128"/>
    </location>
</feature>
<feature type="region of interest" description="Disordered" evidence="10">
    <location>
        <begin position="154"/>
        <end position="250"/>
    </location>
</feature>
<keyword evidence="5" id="KW-0132">Cell division</keyword>
<keyword evidence="9" id="KW-0137">Centromere</keyword>
<dbReference type="OrthoDB" id="2392550at2759"/>
<evidence type="ECO:0000256" key="1">
    <source>
        <dbReference type="ARBA" id="ARBA00004123"/>
    </source>
</evidence>
<evidence type="ECO:0000256" key="5">
    <source>
        <dbReference type="ARBA" id="ARBA00022618"/>
    </source>
</evidence>
<keyword evidence="4" id="KW-0158">Chromosome</keyword>
<dbReference type="InterPro" id="IPR018867">
    <property type="entry name" value="Cell_div_borealin"/>
</dbReference>
<dbReference type="GO" id="GO:0051233">
    <property type="term" value="C:spindle midzone"/>
    <property type="evidence" value="ECO:0007669"/>
    <property type="project" value="TreeGrafter"/>
</dbReference>
<dbReference type="PANTHER" id="PTHR16040:SF7">
    <property type="entry name" value="AUSTRALIN, ISOFORM A-RELATED"/>
    <property type="match status" value="1"/>
</dbReference>
<dbReference type="GO" id="GO:0000070">
    <property type="term" value="P:mitotic sister chromatid segregation"/>
    <property type="evidence" value="ECO:0007669"/>
    <property type="project" value="TreeGrafter"/>
</dbReference>
<reference evidence="12" key="1">
    <citation type="journal article" date="2020" name="Stud. Mycol.">
        <title>101 Dothideomycetes genomes: a test case for predicting lifestyles and emergence of pathogens.</title>
        <authorList>
            <person name="Haridas S."/>
            <person name="Albert R."/>
            <person name="Binder M."/>
            <person name="Bloem J."/>
            <person name="Labutti K."/>
            <person name="Salamov A."/>
            <person name="Andreopoulos B."/>
            <person name="Baker S."/>
            <person name="Barry K."/>
            <person name="Bills G."/>
            <person name="Bluhm B."/>
            <person name="Cannon C."/>
            <person name="Castanera R."/>
            <person name="Culley D."/>
            <person name="Daum C."/>
            <person name="Ezra D."/>
            <person name="Gonzalez J."/>
            <person name="Henrissat B."/>
            <person name="Kuo A."/>
            <person name="Liang C."/>
            <person name="Lipzen A."/>
            <person name="Lutzoni F."/>
            <person name="Magnuson J."/>
            <person name="Mondo S."/>
            <person name="Nolan M."/>
            <person name="Ohm R."/>
            <person name="Pangilinan J."/>
            <person name="Park H.-J."/>
            <person name="Ramirez L."/>
            <person name="Alfaro M."/>
            <person name="Sun H."/>
            <person name="Tritt A."/>
            <person name="Yoshinaga Y."/>
            <person name="Zwiers L.-H."/>
            <person name="Turgeon B."/>
            <person name="Goodwin S."/>
            <person name="Spatafora J."/>
            <person name="Crous P."/>
            <person name="Grigoriev I."/>
        </authorList>
    </citation>
    <scope>NUCLEOTIDE SEQUENCE</scope>
    <source>
        <strain evidence="12">CBS 480.64</strain>
    </source>
</reference>
<evidence type="ECO:0000256" key="9">
    <source>
        <dbReference type="ARBA" id="ARBA00023328"/>
    </source>
</evidence>
<evidence type="ECO:0000256" key="2">
    <source>
        <dbReference type="ARBA" id="ARBA00004584"/>
    </source>
</evidence>
<dbReference type="GO" id="GO:0032133">
    <property type="term" value="C:chromosome passenger complex"/>
    <property type="evidence" value="ECO:0007669"/>
    <property type="project" value="TreeGrafter"/>
</dbReference>
<dbReference type="PANTHER" id="PTHR16040">
    <property type="entry name" value="AUSTRALIN, ISOFORM A-RELATED"/>
    <property type="match status" value="1"/>
</dbReference>
<evidence type="ECO:0000256" key="8">
    <source>
        <dbReference type="ARBA" id="ARBA00023306"/>
    </source>
</evidence>
<dbReference type="InterPro" id="IPR018851">
    <property type="entry name" value="Borealin_N"/>
</dbReference>
<comment type="similarity">
    <text evidence="3">Belongs to the borealin family.</text>
</comment>
<evidence type="ECO:0000256" key="3">
    <source>
        <dbReference type="ARBA" id="ARBA00009914"/>
    </source>
</evidence>
<dbReference type="GO" id="GO:0051301">
    <property type="term" value="P:cell division"/>
    <property type="evidence" value="ECO:0007669"/>
    <property type="project" value="UniProtKB-KW"/>
</dbReference>
<protein>
    <recommendedName>
        <fullName evidence="11">Borealin N-terminal domain-containing protein</fullName>
    </recommendedName>
</protein>
<name>A0A6A7BW81_9PEZI</name>
<dbReference type="EMBL" id="MU005990">
    <property type="protein sequence ID" value="KAF2859616.1"/>
    <property type="molecule type" value="Genomic_DNA"/>
</dbReference>
<sequence>MALTETNGDMLAPLDRNMMITHVQKQRLIDDMQLEITRRARDLRAHYGQMAMSLRGRLESRANRIPRPLRKRVLQDLLDEHAEQASRPPAPSVAVIETTKPAAPPRSTISRKRTSDEISEDDDDEAEDKENNQKAVLELPKKRTKMVPKVELQPHLASTILSPKSNNSRTFSRQAGAQKRAPAKNKINVIADSSDAVSASDVSLKKPVAKRPTTATKRTTASKTTAKKQPAATKKENLPPAGRALRKRAN</sequence>
<gene>
    <name evidence="12" type="ORF">K470DRAFT_233916</name>
</gene>
<keyword evidence="6" id="KW-0498">Mitosis</keyword>
<organism evidence="12 13">
    <name type="scientific">Piedraia hortae CBS 480.64</name>
    <dbReference type="NCBI Taxonomy" id="1314780"/>
    <lineage>
        <taxon>Eukaryota</taxon>
        <taxon>Fungi</taxon>
        <taxon>Dikarya</taxon>
        <taxon>Ascomycota</taxon>
        <taxon>Pezizomycotina</taxon>
        <taxon>Dothideomycetes</taxon>
        <taxon>Dothideomycetidae</taxon>
        <taxon>Capnodiales</taxon>
        <taxon>Piedraiaceae</taxon>
        <taxon>Piedraia</taxon>
    </lineage>
</organism>
<dbReference type="Pfam" id="PF10444">
    <property type="entry name" value="Nbl1_Borealin_N"/>
    <property type="match status" value="1"/>
</dbReference>
<feature type="compositionally biased region" description="Low complexity" evidence="10">
    <location>
        <begin position="210"/>
        <end position="232"/>
    </location>
</feature>
<dbReference type="GO" id="GO:0005634">
    <property type="term" value="C:nucleus"/>
    <property type="evidence" value="ECO:0007669"/>
    <property type="project" value="UniProtKB-SubCell"/>
</dbReference>
<evidence type="ECO:0000256" key="4">
    <source>
        <dbReference type="ARBA" id="ARBA00022454"/>
    </source>
</evidence>
<evidence type="ECO:0000256" key="6">
    <source>
        <dbReference type="ARBA" id="ARBA00022776"/>
    </source>
</evidence>
<feature type="domain" description="Borealin N-terminal" evidence="11">
    <location>
        <begin position="24"/>
        <end position="79"/>
    </location>
</feature>
<keyword evidence="13" id="KW-1185">Reference proteome</keyword>
<feature type="compositionally biased region" description="Polar residues" evidence="10">
    <location>
        <begin position="159"/>
        <end position="175"/>
    </location>
</feature>
<dbReference type="Proteomes" id="UP000799421">
    <property type="component" value="Unassembled WGS sequence"/>
</dbReference>
<evidence type="ECO:0000313" key="13">
    <source>
        <dbReference type="Proteomes" id="UP000799421"/>
    </source>
</evidence>
<keyword evidence="7" id="KW-0539">Nucleus</keyword>
<evidence type="ECO:0000256" key="10">
    <source>
        <dbReference type="SAM" id="MobiDB-lite"/>
    </source>
</evidence>
<dbReference type="GO" id="GO:0000775">
    <property type="term" value="C:chromosome, centromeric region"/>
    <property type="evidence" value="ECO:0007669"/>
    <property type="project" value="UniProtKB-SubCell"/>
</dbReference>
<evidence type="ECO:0000256" key="7">
    <source>
        <dbReference type="ARBA" id="ARBA00023242"/>
    </source>
</evidence>
<feature type="compositionally biased region" description="Low complexity" evidence="10">
    <location>
        <begin position="189"/>
        <end position="202"/>
    </location>
</feature>
<dbReference type="AlphaFoldDB" id="A0A6A7BW81"/>
<feature type="region of interest" description="Disordered" evidence="10">
    <location>
        <begin position="82"/>
        <end position="142"/>
    </location>
</feature>
<keyword evidence="8" id="KW-0131">Cell cycle</keyword>
<accession>A0A6A7BW81</accession>
<evidence type="ECO:0000313" key="12">
    <source>
        <dbReference type="EMBL" id="KAF2859616.1"/>
    </source>
</evidence>
<evidence type="ECO:0000259" key="11">
    <source>
        <dbReference type="Pfam" id="PF10444"/>
    </source>
</evidence>
<comment type="subcellular location">
    <subcellularLocation>
        <location evidence="2">Chromosome</location>
        <location evidence="2">Centromere</location>
    </subcellularLocation>
    <subcellularLocation>
        <location evidence="1">Nucleus</location>
    </subcellularLocation>
</comment>